<dbReference type="GO" id="GO:0004519">
    <property type="term" value="F:endonuclease activity"/>
    <property type="evidence" value="ECO:0007669"/>
    <property type="project" value="UniProtKB-KW"/>
</dbReference>
<sequence length="297" mass="32434">MARKKKQRTKTVSISTVVLVIIVAILQQTGVISDLDNKLQPSESKNSVSSHKINQATVNLKDGINYGAVSDKYPSESLSKTVLTSDVVAQLNANKVSFNNTGSYIIDDDKTDLNANVNVAPYVQLSVQDSLGRPGVANAYLNKSSRQYRSRDETGNSKTINPVGWQQVTIGGTYHTLYNRGHLIGYALAGNIKAFDPSEANPQNIATQTAWANQASNGNAENTGQNYYETQVRRALDSNKRVRYRVTPIYSSNNLVPSGNHMEAKSSDGQLQFNVFVPNVQQGVKIDYETGASTLVE</sequence>
<keyword evidence="3" id="KW-0540">Nuclease</keyword>
<dbReference type="InterPro" id="IPR044929">
    <property type="entry name" value="DNA/RNA_non-sp_Endonuclease_sf"/>
</dbReference>
<dbReference type="GO" id="GO:0046872">
    <property type="term" value="F:metal ion binding"/>
    <property type="evidence" value="ECO:0007669"/>
    <property type="project" value="InterPro"/>
</dbReference>
<evidence type="ECO:0000313" key="5">
    <source>
        <dbReference type="Proteomes" id="UP000182448"/>
    </source>
</evidence>
<dbReference type="GO" id="GO:0003676">
    <property type="term" value="F:nucleic acid binding"/>
    <property type="evidence" value="ECO:0007669"/>
    <property type="project" value="InterPro"/>
</dbReference>
<gene>
    <name evidence="4" type="ORF">GA0061075_11557</name>
    <name evidence="3" type="ORF">HF960_07655</name>
</gene>
<keyword evidence="1" id="KW-0812">Transmembrane</keyword>
<evidence type="ECO:0000313" key="6">
    <source>
        <dbReference type="Proteomes" id="UP000585749"/>
    </source>
</evidence>
<reference evidence="3 6" key="2">
    <citation type="submission" date="2020-04" db="EMBL/GenBank/DDBJ databases">
        <title>MicrobeNet Type strains.</title>
        <authorList>
            <person name="Nicholson A.C."/>
        </authorList>
    </citation>
    <scope>NUCLEOTIDE SEQUENCE [LARGE SCALE GENOMIC DNA]</scope>
    <source>
        <strain evidence="3 6">CCUG 33494</strain>
    </source>
</reference>
<keyword evidence="3" id="KW-0255">Endonuclease</keyword>
<evidence type="ECO:0000259" key="2">
    <source>
        <dbReference type="SMART" id="SM00892"/>
    </source>
</evidence>
<reference evidence="4 5" key="1">
    <citation type="submission" date="2016-08" db="EMBL/GenBank/DDBJ databases">
        <authorList>
            <person name="Varghese N."/>
            <person name="Submissions Spin"/>
        </authorList>
    </citation>
    <scope>NUCLEOTIDE SEQUENCE [LARGE SCALE GENOMIC DNA]</scope>
    <source>
        <strain evidence="4 5">R-53116</strain>
    </source>
</reference>
<dbReference type="OrthoDB" id="9783680at2"/>
<dbReference type="EMBL" id="JAAXPM010000013">
    <property type="protein sequence ID" value="NKY67524.1"/>
    <property type="molecule type" value="Genomic_DNA"/>
</dbReference>
<keyword evidence="1" id="KW-0472">Membrane</keyword>
<dbReference type="Proteomes" id="UP000585749">
    <property type="component" value="Unassembled WGS sequence"/>
</dbReference>
<comment type="caution">
    <text evidence="3">The sequence shown here is derived from an EMBL/GenBank/DDBJ whole genome shotgun (WGS) entry which is preliminary data.</text>
</comment>
<dbReference type="Proteomes" id="UP000182448">
    <property type="component" value="Unassembled WGS sequence"/>
</dbReference>
<dbReference type="EMBL" id="FMAW01000015">
    <property type="protein sequence ID" value="SCC09447.1"/>
    <property type="molecule type" value="Genomic_DNA"/>
</dbReference>
<evidence type="ECO:0000313" key="4">
    <source>
        <dbReference type="EMBL" id="SCC09447.1"/>
    </source>
</evidence>
<keyword evidence="1" id="KW-1133">Transmembrane helix</keyword>
<accession>A0A4Y4G3V5</accession>
<keyword evidence="3" id="KW-0378">Hydrolase</keyword>
<evidence type="ECO:0000256" key="1">
    <source>
        <dbReference type="SAM" id="Phobius"/>
    </source>
</evidence>
<proteinExistence type="predicted"/>
<name>A0A4Y4G3V5_WEIHE</name>
<protein>
    <submittedName>
        <fullName evidence="4">DNA-entry nuclease</fullName>
    </submittedName>
    <submittedName>
        <fullName evidence="3">DNA/RNA non-specific endonuclease</fullName>
    </submittedName>
</protein>
<dbReference type="Pfam" id="PF01223">
    <property type="entry name" value="Endonuclease_NS"/>
    <property type="match status" value="1"/>
</dbReference>
<feature type="transmembrane region" description="Helical" evidence="1">
    <location>
        <begin position="12"/>
        <end position="32"/>
    </location>
</feature>
<dbReference type="Gene3D" id="3.40.570.10">
    <property type="entry name" value="Extracellular Endonuclease, subunit A"/>
    <property type="match status" value="1"/>
</dbReference>
<dbReference type="AlphaFoldDB" id="A0A4Y4G3V5"/>
<evidence type="ECO:0000313" key="3">
    <source>
        <dbReference type="EMBL" id="NKY67524.1"/>
    </source>
</evidence>
<dbReference type="RefSeq" id="WP_074427950.1">
    <property type="nucleotide sequence ID" value="NZ_BJEG01000014.1"/>
</dbReference>
<organism evidence="3 6">
    <name type="scientific">Weissella hellenica</name>
    <dbReference type="NCBI Taxonomy" id="46256"/>
    <lineage>
        <taxon>Bacteria</taxon>
        <taxon>Bacillati</taxon>
        <taxon>Bacillota</taxon>
        <taxon>Bacilli</taxon>
        <taxon>Lactobacillales</taxon>
        <taxon>Lactobacillaceae</taxon>
        <taxon>Weissella</taxon>
    </lineage>
</organism>
<dbReference type="InterPro" id="IPR001604">
    <property type="entry name" value="Endo_G_ENPP1-like_dom"/>
</dbReference>
<dbReference type="SMART" id="SM00892">
    <property type="entry name" value="Endonuclease_NS"/>
    <property type="match status" value="1"/>
</dbReference>
<keyword evidence="5" id="KW-1185">Reference proteome</keyword>
<dbReference type="GO" id="GO:0016787">
    <property type="term" value="F:hydrolase activity"/>
    <property type="evidence" value="ECO:0007669"/>
    <property type="project" value="InterPro"/>
</dbReference>
<feature type="domain" description="DNA/RNA non-specific endonuclease/pyrophosphatase/phosphodiesterase" evidence="2">
    <location>
        <begin position="119"/>
        <end position="295"/>
    </location>
</feature>